<dbReference type="CDD" id="cd22164">
    <property type="entry name" value="F-box_AtSKIP19-like"/>
    <property type="match status" value="1"/>
</dbReference>
<proteinExistence type="predicted"/>
<dbReference type="InterPro" id="IPR032675">
    <property type="entry name" value="LRR_dom_sf"/>
</dbReference>
<evidence type="ECO:0000259" key="1">
    <source>
        <dbReference type="PROSITE" id="PS50181"/>
    </source>
</evidence>
<evidence type="ECO:0000313" key="2">
    <source>
        <dbReference type="EMBL" id="KAK9706988.1"/>
    </source>
</evidence>
<dbReference type="Pfam" id="PF12937">
    <property type="entry name" value="F-box-like"/>
    <property type="match status" value="1"/>
</dbReference>
<dbReference type="SUPFAM" id="SSF52047">
    <property type="entry name" value="RNI-like"/>
    <property type="match status" value="1"/>
</dbReference>
<dbReference type="SUPFAM" id="SSF81383">
    <property type="entry name" value="F-box domain"/>
    <property type="match status" value="1"/>
</dbReference>
<dbReference type="AlphaFoldDB" id="A0AAW1JP53"/>
<comment type="caution">
    <text evidence="2">The sequence shown here is derived from an EMBL/GenBank/DDBJ whole genome shotgun (WGS) entry which is preliminary data.</text>
</comment>
<dbReference type="Proteomes" id="UP001443914">
    <property type="component" value="Unassembled WGS sequence"/>
</dbReference>
<organism evidence="2 3">
    <name type="scientific">Saponaria officinalis</name>
    <name type="common">Common soapwort</name>
    <name type="synonym">Lychnis saponaria</name>
    <dbReference type="NCBI Taxonomy" id="3572"/>
    <lineage>
        <taxon>Eukaryota</taxon>
        <taxon>Viridiplantae</taxon>
        <taxon>Streptophyta</taxon>
        <taxon>Embryophyta</taxon>
        <taxon>Tracheophyta</taxon>
        <taxon>Spermatophyta</taxon>
        <taxon>Magnoliopsida</taxon>
        <taxon>eudicotyledons</taxon>
        <taxon>Gunneridae</taxon>
        <taxon>Pentapetalae</taxon>
        <taxon>Caryophyllales</taxon>
        <taxon>Caryophyllaceae</taxon>
        <taxon>Caryophylleae</taxon>
        <taxon>Saponaria</taxon>
    </lineage>
</organism>
<protein>
    <recommendedName>
        <fullName evidence="1">F-box domain-containing protein</fullName>
    </recommendedName>
</protein>
<dbReference type="PROSITE" id="PS50181">
    <property type="entry name" value="FBOX"/>
    <property type="match status" value="1"/>
</dbReference>
<keyword evidence="3" id="KW-1185">Reference proteome</keyword>
<sequence>MEISDSPLENYRNWLELPRDATLMILMKLQQVEILESVQFVCKPWYDLCKEPFMWRIIYFQDLDEIGWFPGRYMERPKSVFPNGPKMLFNHEKMVFNAIDRSSGGLIDLDIEGFVPYSLCSYVASRCTQLKRFRLLPRRKISSKIITEALEKLSSLEELEICPCSSHTEEVVSIIHSCPSLATFKLNRALCYRNWSCDDVALAIGRTITDLRNLQLIGNNMTNVGLMAILEGCSRLQSLACVVVTI</sequence>
<name>A0AAW1JP53_SAPOF</name>
<dbReference type="Gene3D" id="1.20.1280.50">
    <property type="match status" value="1"/>
</dbReference>
<feature type="domain" description="F-box" evidence="1">
    <location>
        <begin position="11"/>
        <end position="58"/>
    </location>
</feature>
<gene>
    <name evidence="2" type="ORF">RND81_07G165600</name>
</gene>
<dbReference type="InterPro" id="IPR001810">
    <property type="entry name" value="F-box_dom"/>
</dbReference>
<dbReference type="InterPro" id="IPR036047">
    <property type="entry name" value="F-box-like_dom_sf"/>
</dbReference>
<dbReference type="Gene3D" id="3.80.10.10">
    <property type="entry name" value="Ribonuclease Inhibitor"/>
    <property type="match status" value="1"/>
</dbReference>
<reference evidence="2" key="1">
    <citation type="submission" date="2024-03" db="EMBL/GenBank/DDBJ databases">
        <title>WGS assembly of Saponaria officinalis var. Norfolk2.</title>
        <authorList>
            <person name="Jenkins J."/>
            <person name="Shu S."/>
            <person name="Grimwood J."/>
            <person name="Barry K."/>
            <person name="Goodstein D."/>
            <person name="Schmutz J."/>
            <person name="Leebens-Mack J."/>
            <person name="Osbourn A."/>
        </authorList>
    </citation>
    <scope>NUCLEOTIDE SEQUENCE [LARGE SCALE GENOMIC DNA]</scope>
    <source>
        <strain evidence="2">JIC</strain>
    </source>
</reference>
<dbReference type="PANTHER" id="PTHR38926">
    <property type="entry name" value="F-BOX DOMAIN CONTAINING PROTEIN, EXPRESSED"/>
    <property type="match status" value="1"/>
</dbReference>
<dbReference type="PANTHER" id="PTHR38926:SF2">
    <property type="entry name" value="F-BOX_LRR-REPEAT PROTEIN 21-RELATED"/>
    <property type="match status" value="1"/>
</dbReference>
<accession>A0AAW1JP53</accession>
<evidence type="ECO:0000313" key="3">
    <source>
        <dbReference type="Proteomes" id="UP001443914"/>
    </source>
</evidence>
<dbReference type="EMBL" id="JBDFQZ010000007">
    <property type="protein sequence ID" value="KAK9706988.1"/>
    <property type="molecule type" value="Genomic_DNA"/>
</dbReference>